<feature type="region of interest" description="Disordered" evidence="1">
    <location>
        <begin position="469"/>
        <end position="544"/>
    </location>
</feature>
<protein>
    <submittedName>
        <fullName evidence="2">Uncharacterized protein</fullName>
    </submittedName>
</protein>
<dbReference type="EMBL" id="LSRX01000570">
    <property type="protein sequence ID" value="OLP93748.1"/>
    <property type="molecule type" value="Genomic_DNA"/>
</dbReference>
<feature type="region of interest" description="Disordered" evidence="1">
    <location>
        <begin position="812"/>
        <end position="848"/>
    </location>
</feature>
<feature type="compositionally biased region" description="Basic and acidic residues" evidence="1">
    <location>
        <begin position="672"/>
        <end position="687"/>
    </location>
</feature>
<feature type="region of interest" description="Disordered" evidence="1">
    <location>
        <begin position="876"/>
        <end position="950"/>
    </location>
</feature>
<feature type="compositionally biased region" description="Basic and acidic residues" evidence="1">
    <location>
        <begin position="611"/>
        <end position="625"/>
    </location>
</feature>
<feature type="compositionally biased region" description="Basic and acidic residues" evidence="1">
    <location>
        <begin position="263"/>
        <end position="282"/>
    </location>
</feature>
<accession>A0A1Q9DF02</accession>
<dbReference type="OrthoDB" id="423672at2759"/>
<evidence type="ECO:0000313" key="3">
    <source>
        <dbReference type="Proteomes" id="UP000186817"/>
    </source>
</evidence>
<reference evidence="2 3" key="1">
    <citation type="submission" date="2016-02" db="EMBL/GenBank/DDBJ databases">
        <title>Genome analysis of coral dinoflagellate symbionts highlights evolutionary adaptations to a symbiotic lifestyle.</title>
        <authorList>
            <person name="Aranda M."/>
            <person name="Li Y."/>
            <person name="Liew Y.J."/>
            <person name="Baumgarten S."/>
            <person name="Simakov O."/>
            <person name="Wilson M."/>
            <person name="Piel J."/>
            <person name="Ashoor H."/>
            <person name="Bougouffa S."/>
            <person name="Bajic V.B."/>
            <person name="Ryu T."/>
            <person name="Ravasi T."/>
            <person name="Bayer T."/>
            <person name="Micklem G."/>
            <person name="Kim H."/>
            <person name="Bhak J."/>
            <person name="Lajeunesse T.C."/>
            <person name="Voolstra C.R."/>
        </authorList>
    </citation>
    <scope>NUCLEOTIDE SEQUENCE [LARGE SCALE GENOMIC DNA]</scope>
    <source>
        <strain evidence="2 3">CCMP2467</strain>
    </source>
</reference>
<feature type="compositionally biased region" description="Basic and acidic residues" evidence="1">
    <location>
        <begin position="473"/>
        <end position="490"/>
    </location>
</feature>
<dbReference type="Proteomes" id="UP000186817">
    <property type="component" value="Unassembled WGS sequence"/>
</dbReference>
<feature type="region of interest" description="Disordered" evidence="1">
    <location>
        <begin position="708"/>
        <end position="729"/>
    </location>
</feature>
<feature type="compositionally biased region" description="Basic and acidic residues" evidence="1">
    <location>
        <begin position="914"/>
        <end position="932"/>
    </location>
</feature>
<feature type="compositionally biased region" description="Polar residues" evidence="1">
    <location>
        <begin position="626"/>
        <end position="635"/>
    </location>
</feature>
<proteinExistence type="predicted"/>
<feature type="compositionally biased region" description="Basic and acidic residues" evidence="1">
    <location>
        <begin position="876"/>
        <end position="888"/>
    </location>
</feature>
<feature type="compositionally biased region" description="Basic and acidic residues" evidence="1">
    <location>
        <begin position="243"/>
        <end position="252"/>
    </location>
</feature>
<dbReference type="AlphaFoldDB" id="A0A1Q9DF02"/>
<comment type="caution">
    <text evidence="2">The sequence shown here is derived from an EMBL/GenBank/DDBJ whole genome shotgun (WGS) entry which is preliminary data.</text>
</comment>
<feature type="compositionally biased region" description="Basic and acidic residues" evidence="1">
    <location>
        <begin position="300"/>
        <end position="324"/>
    </location>
</feature>
<sequence>MRKSRILEHPVSPGNVEVLENLVAMGPGDKGPSLENRSAEGEKSPRARDRSNEGDSRLRGMRGERIGSGKPECAKAEAKGARPTQEAAAAQDAKSPAPVEVAGELDPIFEKLRNDAAGPAGDWSGTSVVNPVRAEPQTGAGSSSQEEDPQQARDLDSGIGPDFAELGEALSSKKAELPTCRKLRIDTDGSAKQLSGTKSLEPEQPMPETGAMEPTQARLRNDEGKPASAERGADAEEPAWLELLRKGKEPRRVRPGTGGDGSGHPEPKASKKVAAREKHLNDRNGPGPEDQDADAAAPRRARDREDVDGPRQEEANKNRVDEKGCGNPEGPVDCRAVQFQKPMQRGQCARNYAREPEIQDLPSSPLARRTRARAEPDQRLTPFLQGATCSGQEGPAPGGSSAKSEAGLPVAQRTATAKLSRPKQGPGLARKSLSVWRLQWKELDPDRSREASYQHCAPHVDVVQAGMDEVSQEEARAEIRERRALPDHGELPSAAGMENTFSKRRKAQPARERGGRNASGLEVAAADNEETDAAQVMPKAEAEKGALPDQVKLLRDISNPKSALPMTDASGPALEKLLGSGIDADFEQSRTGNAVSVCAKKLAGTGMGTEAPERAEDWSDIDNSKWDSITSSTNTEPEHVAPMTGTEAGRAAPSYAKDRRKAGKSALLPPRSMKDPDAAEARWTRAKESERAELLGEIAAWIALDEQGSAPTRKTEPVQAMPVASTRDSTQADALKDVELSNFASSAVNITASVHRRLLGNRESPRFPVPGAGSRKPKRLVMEAGAAGSGCAGLRGGGGKSGLKVLKANTAGSGQAELRVSSGGSKCEASITESEKTNSAQARPNNDAVLPIQPRLCEDIWTSECEKAVAGAMTPGHEKLRVSRDKPRQVASATEGEEIRPSRAFPGAGTVKPSFERLWRAGGRPEPDKPSAESKLPARPRLCGNSKNSG</sequence>
<evidence type="ECO:0000256" key="1">
    <source>
        <dbReference type="SAM" id="MobiDB-lite"/>
    </source>
</evidence>
<evidence type="ECO:0000313" key="2">
    <source>
        <dbReference type="EMBL" id="OLP93748.1"/>
    </source>
</evidence>
<keyword evidence="3" id="KW-1185">Reference proteome</keyword>
<name>A0A1Q9DF02_SYMMI</name>
<gene>
    <name evidence="2" type="ORF">AK812_SmicGene24296</name>
</gene>
<feature type="region of interest" description="Disordered" evidence="1">
    <location>
        <begin position="24"/>
        <end position="432"/>
    </location>
</feature>
<feature type="compositionally biased region" description="Basic and acidic residues" evidence="1">
    <location>
        <begin position="37"/>
        <end position="80"/>
    </location>
</feature>
<feature type="compositionally biased region" description="Low complexity" evidence="1">
    <location>
        <begin position="81"/>
        <end position="98"/>
    </location>
</feature>
<organism evidence="2 3">
    <name type="scientific">Symbiodinium microadriaticum</name>
    <name type="common">Dinoflagellate</name>
    <name type="synonym">Zooxanthella microadriatica</name>
    <dbReference type="NCBI Taxonomy" id="2951"/>
    <lineage>
        <taxon>Eukaryota</taxon>
        <taxon>Sar</taxon>
        <taxon>Alveolata</taxon>
        <taxon>Dinophyceae</taxon>
        <taxon>Suessiales</taxon>
        <taxon>Symbiodiniaceae</taxon>
        <taxon>Symbiodinium</taxon>
    </lineage>
</organism>
<feature type="region of interest" description="Disordered" evidence="1">
    <location>
        <begin position="607"/>
        <end position="687"/>
    </location>
</feature>